<keyword evidence="2" id="KW-0614">Plasmid</keyword>
<sequence length="243" mass="27798">MKDIFTVNKKQKEWLSELLKRHPDYEILKRSTIKLGRGDISLTLERTEWIYMGAVEVKYSGAYLPGLKWHYLNARLSRTGKLLSDLTYNSKVVSYPHCPLAPDWLTKSNLEEVKIQEGEQMNLPFHEAVLMVSQPPLLKGSFYRAKRWRRRKPERSPVTNSRPTPKPFQRELPFLKPKALAPDTKFVPLACIDGALVQVPEYLTKLLEEANASLSEQADAASLYAIAGLNEIVERSPHLKSLI</sequence>
<evidence type="ECO:0000313" key="3">
    <source>
        <dbReference type="Proteomes" id="UP000010478"/>
    </source>
</evidence>
<keyword evidence="3" id="KW-1185">Reference proteome</keyword>
<dbReference type="KEGG" id="oni:Osc7112_6320"/>
<name>K9VQX0_9CYAN</name>
<gene>
    <name evidence="2" type="ORF">Osc7112_6320</name>
</gene>
<proteinExistence type="predicted"/>
<reference evidence="2 3" key="1">
    <citation type="submission" date="2012-05" db="EMBL/GenBank/DDBJ databases">
        <title>Finished plasmid 1 of genome of Oscillatoria sp. PCC 7112.</title>
        <authorList>
            <consortium name="US DOE Joint Genome Institute"/>
            <person name="Gugger M."/>
            <person name="Coursin T."/>
            <person name="Rippka R."/>
            <person name="Tandeau De Marsac N."/>
            <person name="Huntemann M."/>
            <person name="Wei C.-L."/>
            <person name="Han J."/>
            <person name="Detter J.C."/>
            <person name="Han C."/>
            <person name="Tapia R."/>
            <person name="Davenport K."/>
            <person name="Daligault H."/>
            <person name="Erkkila T."/>
            <person name="Gu W."/>
            <person name="Munk A.C.C."/>
            <person name="Teshima H."/>
            <person name="Xu Y."/>
            <person name="Chain P."/>
            <person name="Chen A."/>
            <person name="Krypides N."/>
            <person name="Mavromatis K."/>
            <person name="Markowitz V."/>
            <person name="Szeto E."/>
            <person name="Ivanova N."/>
            <person name="Mikhailova N."/>
            <person name="Ovchinnikova G."/>
            <person name="Pagani I."/>
            <person name="Pati A."/>
            <person name="Goodwin L."/>
            <person name="Peters L."/>
            <person name="Pitluck S."/>
            <person name="Woyke T."/>
            <person name="Kerfeld C."/>
        </authorList>
    </citation>
    <scope>NUCLEOTIDE SEQUENCE [LARGE SCALE GENOMIC DNA]</scope>
    <source>
        <strain evidence="2 3">PCC 7112</strain>
        <plasmid evidence="2 3">pOSC7112.01</plasmid>
    </source>
</reference>
<feature type="region of interest" description="Disordered" evidence="1">
    <location>
        <begin position="150"/>
        <end position="170"/>
    </location>
</feature>
<dbReference type="AlphaFoldDB" id="K9VQX0"/>
<geneLocation type="plasmid" evidence="2 3">
    <name>pOSC7112.01</name>
</geneLocation>
<evidence type="ECO:0000256" key="1">
    <source>
        <dbReference type="SAM" id="MobiDB-lite"/>
    </source>
</evidence>
<accession>K9VQX0</accession>
<dbReference type="HOGENOM" id="CLU_1141690_0_0_3"/>
<evidence type="ECO:0000313" key="2">
    <source>
        <dbReference type="EMBL" id="AFZ10483.1"/>
    </source>
</evidence>
<dbReference type="Proteomes" id="UP000010478">
    <property type="component" value="Plasmid pOSC7112.01"/>
</dbReference>
<dbReference type="EMBL" id="CP003615">
    <property type="protein sequence ID" value="AFZ10483.1"/>
    <property type="molecule type" value="Genomic_DNA"/>
</dbReference>
<protein>
    <submittedName>
        <fullName evidence="2">Uncharacterized protein</fullName>
    </submittedName>
</protein>
<organism evidence="2 3">
    <name type="scientific">Phormidium nigroviride PCC 7112</name>
    <dbReference type="NCBI Taxonomy" id="179408"/>
    <lineage>
        <taxon>Bacteria</taxon>
        <taxon>Bacillati</taxon>
        <taxon>Cyanobacteriota</taxon>
        <taxon>Cyanophyceae</taxon>
        <taxon>Oscillatoriophycideae</taxon>
        <taxon>Oscillatoriales</taxon>
        <taxon>Oscillatoriaceae</taxon>
        <taxon>Phormidium</taxon>
    </lineage>
</organism>